<feature type="transmembrane region" description="Helical" evidence="8">
    <location>
        <begin position="277"/>
        <end position="297"/>
    </location>
</feature>
<dbReference type="Pfam" id="PF00535">
    <property type="entry name" value="Glycos_transf_2"/>
    <property type="match status" value="1"/>
</dbReference>
<dbReference type="CDD" id="cd04187">
    <property type="entry name" value="DPM1_like_bac"/>
    <property type="match status" value="1"/>
</dbReference>
<evidence type="ECO:0000256" key="1">
    <source>
        <dbReference type="ARBA" id="ARBA00022475"/>
    </source>
</evidence>
<dbReference type="Proteomes" id="UP000178615">
    <property type="component" value="Unassembled WGS sequence"/>
</dbReference>
<sequence length="320" mass="36628">MENSKQKLISIVIPCYNEEKNIDRTFDALIELSHDHKYNFEFIAVNDGSKDTTWEVITRYAKKHDRIIGVNMMTNYGLTQAYMAGFKHSKGDFVITMAADLEIPVGNLNKVIDYLDEGYDFVNTNRIGRWGKDRAVKSGIANKIISKVSHVTMKDRGSGMKGFRRIIIDNLKMYGEMHRFIPDYLTLFGAKMIEFDVEFRDRDFGKSAYSKQKRTIKVILDIMTLAFMLYFSKKPFYAMPGRLFGFTGAVIAGVGGIFLSYLFVLKLLGYSIGSRPLFIVAILMFVMGIQSVMMGMLGELMMRTYFEGSKKDTFLIREVI</sequence>
<dbReference type="InterPro" id="IPR050256">
    <property type="entry name" value="Glycosyltransferase_2"/>
</dbReference>
<evidence type="ECO:0000256" key="2">
    <source>
        <dbReference type="ARBA" id="ARBA00022676"/>
    </source>
</evidence>
<keyword evidence="1" id="KW-1003">Cell membrane</keyword>
<feature type="transmembrane region" description="Helical" evidence="8">
    <location>
        <begin position="243"/>
        <end position="265"/>
    </location>
</feature>
<keyword evidence="7 8" id="KW-0472">Membrane</keyword>
<evidence type="ECO:0000313" key="11">
    <source>
        <dbReference type="Proteomes" id="UP000178615"/>
    </source>
</evidence>
<protein>
    <recommendedName>
        <fullName evidence="9">Glycosyltransferase 2-like domain-containing protein</fullName>
    </recommendedName>
</protein>
<comment type="caution">
    <text evidence="10">The sequence shown here is derived from an EMBL/GenBank/DDBJ whole genome shotgun (WGS) entry which is preliminary data.</text>
</comment>
<evidence type="ECO:0000259" key="9">
    <source>
        <dbReference type="Pfam" id="PF00535"/>
    </source>
</evidence>
<evidence type="ECO:0000256" key="4">
    <source>
        <dbReference type="ARBA" id="ARBA00022692"/>
    </source>
</evidence>
<keyword evidence="3" id="KW-0808">Transferase</keyword>
<accession>A0A1F4UN98</accession>
<feature type="transmembrane region" description="Helical" evidence="8">
    <location>
        <begin position="215"/>
        <end position="231"/>
    </location>
</feature>
<keyword evidence="4 8" id="KW-0812">Transmembrane</keyword>
<dbReference type="GO" id="GO:0009103">
    <property type="term" value="P:lipopolysaccharide biosynthetic process"/>
    <property type="evidence" value="ECO:0007669"/>
    <property type="project" value="UniProtKB-KW"/>
</dbReference>
<dbReference type="GO" id="GO:0005886">
    <property type="term" value="C:plasma membrane"/>
    <property type="evidence" value="ECO:0007669"/>
    <property type="project" value="TreeGrafter"/>
</dbReference>
<dbReference type="InterPro" id="IPR001173">
    <property type="entry name" value="Glyco_trans_2-like"/>
</dbReference>
<proteinExistence type="predicted"/>
<dbReference type="PANTHER" id="PTHR48090">
    <property type="entry name" value="UNDECAPRENYL-PHOSPHATE 4-DEOXY-4-FORMAMIDO-L-ARABINOSE TRANSFERASE-RELATED"/>
    <property type="match status" value="1"/>
</dbReference>
<evidence type="ECO:0000256" key="7">
    <source>
        <dbReference type="ARBA" id="ARBA00023136"/>
    </source>
</evidence>
<dbReference type="Gene3D" id="3.90.550.10">
    <property type="entry name" value="Spore Coat Polysaccharide Biosynthesis Protein SpsA, Chain A"/>
    <property type="match status" value="1"/>
</dbReference>
<dbReference type="PANTHER" id="PTHR48090:SF3">
    <property type="entry name" value="UNDECAPRENYL-PHOSPHATE 4-DEOXY-4-FORMAMIDO-L-ARABINOSE TRANSFERASE"/>
    <property type="match status" value="1"/>
</dbReference>
<gene>
    <name evidence="10" type="ORF">A2V49_02800</name>
</gene>
<name>A0A1F4UN98_UNCKA</name>
<keyword evidence="6 8" id="KW-1133">Transmembrane helix</keyword>
<feature type="domain" description="Glycosyltransferase 2-like" evidence="9">
    <location>
        <begin position="10"/>
        <end position="169"/>
    </location>
</feature>
<evidence type="ECO:0000256" key="3">
    <source>
        <dbReference type="ARBA" id="ARBA00022679"/>
    </source>
</evidence>
<dbReference type="SUPFAM" id="SSF53448">
    <property type="entry name" value="Nucleotide-diphospho-sugar transferases"/>
    <property type="match status" value="1"/>
</dbReference>
<keyword evidence="5" id="KW-0448">Lipopolysaccharide biosynthesis</keyword>
<evidence type="ECO:0000256" key="6">
    <source>
        <dbReference type="ARBA" id="ARBA00022989"/>
    </source>
</evidence>
<dbReference type="GO" id="GO:0016757">
    <property type="term" value="F:glycosyltransferase activity"/>
    <property type="evidence" value="ECO:0007669"/>
    <property type="project" value="UniProtKB-KW"/>
</dbReference>
<dbReference type="EMBL" id="MEUV01000004">
    <property type="protein sequence ID" value="OGC46438.1"/>
    <property type="molecule type" value="Genomic_DNA"/>
</dbReference>
<organism evidence="10 11">
    <name type="scientific">candidate division WWE3 bacterium RBG_19FT_COMBO_34_6</name>
    <dbReference type="NCBI Taxonomy" id="1802612"/>
    <lineage>
        <taxon>Bacteria</taxon>
        <taxon>Katanobacteria</taxon>
    </lineage>
</organism>
<evidence type="ECO:0000256" key="5">
    <source>
        <dbReference type="ARBA" id="ARBA00022985"/>
    </source>
</evidence>
<dbReference type="InterPro" id="IPR029044">
    <property type="entry name" value="Nucleotide-diphossugar_trans"/>
</dbReference>
<reference evidence="10 11" key="1">
    <citation type="journal article" date="2016" name="Nat. Commun.">
        <title>Thousands of microbial genomes shed light on interconnected biogeochemical processes in an aquifer system.</title>
        <authorList>
            <person name="Anantharaman K."/>
            <person name="Brown C.T."/>
            <person name="Hug L.A."/>
            <person name="Sharon I."/>
            <person name="Castelle C.J."/>
            <person name="Probst A.J."/>
            <person name="Thomas B.C."/>
            <person name="Singh A."/>
            <person name="Wilkins M.J."/>
            <person name="Karaoz U."/>
            <person name="Brodie E.L."/>
            <person name="Williams K.H."/>
            <person name="Hubbard S.S."/>
            <person name="Banfield J.F."/>
        </authorList>
    </citation>
    <scope>NUCLEOTIDE SEQUENCE [LARGE SCALE GENOMIC DNA]</scope>
</reference>
<keyword evidence="2" id="KW-0328">Glycosyltransferase</keyword>
<dbReference type="AlphaFoldDB" id="A0A1F4UN98"/>
<evidence type="ECO:0000256" key="8">
    <source>
        <dbReference type="SAM" id="Phobius"/>
    </source>
</evidence>
<evidence type="ECO:0000313" key="10">
    <source>
        <dbReference type="EMBL" id="OGC46438.1"/>
    </source>
</evidence>